<accession>A7VQ60</accession>
<gene>
    <name evidence="2" type="ORF">CH238_09850</name>
    <name evidence="1" type="ORF">CLOLEP_00688</name>
</gene>
<reference evidence="1 3" key="2">
    <citation type="submission" date="2007-08" db="EMBL/GenBank/DDBJ databases">
        <authorList>
            <person name="Fulton L."/>
            <person name="Clifton S."/>
            <person name="Fulton B."/>
            <person name="Xu J."/>
            <person name="Minx P."/>
            <person name="Pepin K.H."/>
            <person name="Johnson M."/>
            <person name="Thiruvilangam P."/>
            <person name="Bhonagiri V."/>
            <person name="Nash W.E."/>
            <person name="Wang C."/>
            <person name="Mardis E.R."/>
            <person name="Wilson R.K."/>
        </authorList>
    </citation>
    <scope>NUCLEOTIDE SEQUENCE [LARGE SCALE GENOMIC DNA]</scope>
    <source>
        <strain evidence="1 3">DSM 753</strain>
    </source>
</reference>
<sequence length="62" mass="6923">MPSGPAESAANNVTAAFILVFKGNRLPLRAVNLTQITFREKIEKKQGKQKSIFFSLSFPPRM</sequence>
<dbReference type="Proteomes" id="UP000220611">
    <property type="component" value="Unassembled WGS sequence"/>
</dbReference>
<dbReference type="HOGENOM" id="CLU_2896115_0_0_9"/>
<keyword evidence="4" id="KW-1185">Reference proteome</keyword>
<protein>
    <submittedName>
        <fullName evidence="1">Uncharacterized protein</fullName>
    </submittedName>
</protein>
<name>A7VQ60_9FIRM</name>
<dbReference type="AlphaFoldDB" id="A7VQ60"/>
<evidence type="ECO:0000313" key="4">
    <source>
        <dbReference type="Proteomes" id="UP000220611"/>
    </source>
</evidence>
<comment type="caution">
    <text evidence="1">The sequence shown here is derived from an EMBL/GenBank/DDBJ whole genome shotgun (WGS) entry which is preliminary data.</text>
</comment>
<dbReference type="EMBL" id="ABCB02000014">
    <property type="protein sequence ID" value="EDO62566.1"/>
    <property type="molecule type" value="Genomic_DNA"/>
</dbReference>
<proteinExistence type="predicted"/>
<evidence type="ECO:0000313" key="2">
    <source>
        <dbReference type="EMBL" id="PEQ24181.1"/>
    </source>
</evidence>
<dbReference type="Proteomes" id="UP000003490">
    <property type="component" value="Unassembled WGS sequence"/>
</dbReference>
<reference evidence="2 4" key="3">
    <citation type="submission" date="2017-07" db="EMBL/GenBank/DDBJ databases">
        <title>Prevalence of linear plasmids in Cutibacterium (Propionibacterium) acnes isolates obtained from prostatic tissue.</title>
        <authorList>
            <person name="Davidsson S."/>
            <person name="Carlsson J."/>
            <person name="Molling P."/>
            <person name="Andren O."/>
            <person name="Andersson S.-O."/>
            <person name="Brzuszkiewicz E."/>
            <person name="Poehlein A."/>
            <person name="Al-Zeer M."/>
            <person name="Brinkmann V."/>
            <person name="Scavenius C."/>
            <person name="Nazipi S."/>
            <person name="Soderquist B."/>
            <person name="Bruggemann H."/>
        </authorList>
    </citation>
    <scope>NUCLEOTIDE SEQUENCE [LARGE SCALE GENOMIC DNA]</scope>
    <source>
        <strain evidence="2 4">DSM 753</strain>
    </source>
</reference>
<organism evidence="1 3">
    <name type="scientific">[Clostridium] leptum DSM 753</name>
    <dbReference type="NCBI Taxonomy" id="428125"/>
    <lineage>
        <taxon>Bacteria</taxon>
        <taxon>Bacillati</taxon>
        <taxon>Bacillota</taxon>
        <taxon>Clostridia</taxon>
        <taxon>Eubacteriales</taxon>
        <taxon>Oscillospiraceae</taxon>
        <taxon>Oscillospiraceae incertae sedis</taxon>
    </lineage>
</organism>
<evidence type="ECO:0000313" key="1">
    <source>
        <dbReference type="EMBL" id="EDO62566.1"/>
    </source>
</evidence>
<dbReference type="EMBL" id="NOXF01000007">
    <property type="protein sequence ID" value="PEQ24181.1"/>
    <property type="molecule type" value="Genomic_DNA"/>
</dbReference>
<reference evidence="1 3" key="1">
    <citation type="submission" date="2007-08" db="EMBL/GenBank/DDBJ databases">
        <title>Draft genome sequence of Clostridium leptum (DSM 753).</title>
        <authorList>
            <person name="Sudarsanam P."/>
            <person name="Ley R."/>
            <person name="Guruge J."/>
            <person name="Turnbaugh P.J."/>
            <person name="Mahowald M."/>
            <person name="Liep D."/>
            <person name="Gordon J."/>
        </authorList>
    </citation>
    <scope>NUCLEOTIDE SEQUENCE [LARGE SCALE GENOMIC DNA]</scope>
    <source>
        <strain evidence="1 3">DSM 753</strain>
    </source>
</reference>
<evidence type="ECO:0000313" key="3">
    <source>
        <dbReference type="Proteomes" id="UP000003490"/>
    </source>
</evidence>